<dbReference type="EMBL" id="CP032489">
    <property type="protein sequence ID" value="AYD49049.1"/>
    <property type="molecule type" value="Genomic_DNA"/>
</dbReference>
<evidence type="ECO:0000313" key="1">
    <source>
        <dbReference type="EMBL" id="AYD49049.1"/>
    </source>
</evidence>
<dbReference type="KEGG" id="ark:D6B99_16360"/>
<name>A0A386HTP9_9BACT</name>
<dbReference type="AlphaFoldDB" id="A0A386HTP9"/>
<gene>
    <name evidence="1" type="ORF">D6B99_16360</name>
</gene>
<reference evidence="1 2" key="1">
    <citation type="submission" date="2018-09" db="EMBL/GenBank/DDBJ databases">
        <title>Arachidicoccus sp. nov., a bacterium isolated from soil.</title>
        <authorList>
            <person name="Weon H.-Y."/>
            <person name="Kwon S.-W."/>
            <person name="Lee S.A."/>
        </authorList>
    </citation>
    <scope>NUCLEOTIDE SEQUENCE [LARGE SCALE GENOMIC DNA]</scope>
    <source>
        <strain evidence="1 2">KIS59-12</strain>
    </source>
</reference>
<dbReference type="Proteomes" id="UP000266118">
    <property type="component" value="Chromosome"/>
</dbReference>
<organism evidence="1 2">
    <name type="scientific">Arachidicoccus soli</name>
    <dbReference type="NCBI Taxonomy" id="2341117"/>
    <lineage>
        <taxon>Bacteria</taxon>
        <taxon>Pseudomonadati</taxon>
        <taxon>Bacteroidota</taxon>
        <taxon>Chitinophagia</taxon>
        <taxon>Chitinophagales</taxon>
        <taxon>Chitinophagaceae</taxon>
        <taxon>Arachidicoccus</taxon>
    </lineage>
</organism>
<dbReference type="RefSeq" id="WP_119990392.1">
    <property type="nucleotide sequence ID" value="NZ_CP032489.1"/>
</dbReference>
<protein>
    <submittedName>
        <fullName evidence="1">Uncharacterized protein</fullName>
    </submittedName>
</protein>
<evidence type="ECO:0000313" key="2">
    <source>
        <dbReference type="Proteomes" id="UP000266118"/>
    </source>
</evidence>
<keyword evidence="2" id="KW-1185">Reference proteome</keyword>
<accession>A0A386HTP9</accession>
<sequence length="204" mass="22531">MKKFPKLSLAQLASEMLLTTKTEEKNLVGGYTPPTPGISNFDCFFQCLSYISGNSVSYYENQYEAFCGNSYYDPSNPNVWYSPEAAYGNSNLIPVYYDGVSLSNESQFTSQFFSTSTDILTGGYNQTTVDYFNNLLSGGSNMILSAYQGTGGHAVVVQHVDLSYDNQLVFTCYDPQNNQAFNIDTNGVLYPGASIANIMIMNPY</sequence>
<proteinExistence type="predicted"/>